<dbReference type="KEGG" id="dto:TOL2_C20470"/>
<evidence type="ECO:0000313" key="5">
    <source>
        <dbReference type="EMBL" id="CCK81244.1"/>
    </source>
</evidence>
<protein>
    <submittedName>
        <fullName evidence="4">Uncharacterized protein</fullName>
    </submittedName>
</protein>
<dbReference type="STRING" id="651182.TOL2_C20170"/>
<dbReference type="EMBL" id="FO203503">
    <property type="protein sequence ID" value="CCK80178.1"/>
    <property type="molecule type" value="Genomic_DNA"/>
</dbReference>
<feature type="region of interest" description="Disordered" evidence="1">
    <location>
        <begin position="61"/>
        <end position="86"/>
    </location>
</feature>
<evidence type="ECO:0000313" key="4">
    <source>
        <dbReference type="EMBL" id="CCK80776.1"/>
    </source>
</evidence>
<keyword evidence="6" id="KW-1185">Reference proteome</keyword>
<organism evidence="4 6">
    <name type="scientific">Desulfobacula toluolica (strain DSM 7467 / Tol2)</name>
    <dbReference type="NCBI Taxonomy" id="651182"/>
    <lineage>
        <taxon>Bacteria</taxon>
        <taxon>Pseudomonadati</taxon>
        <taxon>Thermodesulfobacteriota</taxon>
        <taxon>Desulfobacteria</taxon>
        <taxon>Desulfobacterales</taxon>
        <taxon>Desulfobacteraceae</taxon>
        <taxon>Desulfobacula</taxon>
    </lineage>
</organism>
<dbReference type="EMBL" id="FO203503">
    <property type="protein sequence ID" value="CCK80776.1"/>
    <property type="molecule type" value="Genomic_DNA"/>
</dbReference>
<reference evidence="4 6" key="1">
    <citation type="journal article" date="2013" name="Environ. Microbiol.">
        <title>Complete genome, catabolic sub-proteomes and key-metabolites of Desulfobacula toluolica Tol2, a marine, aromatic compound-degrading, sulfate-reducing bacterium.</title>
        <authorList>
            <person name="Wohlbrand L."/>
            <person name="Jacob J.H."/>
            <person name="Kube M."/>
            <person name="Mussmann M."/>
            <person name="Jarling R."/>
            <person name="Beck A."/>
            <person name="Amann R."/>
            <person name="Wilkes H."/>
            <person name="Reinhardt R."/>
            <person name="Rabus R."/>
        </authorList>
    </citation>
    <scope>NUCLEOTIDE SEQUENCE [LARGE SCALE GENOMIC DNA]</scope>
    <source>
        <strain evidence="6">DSM 7467 / Tol2</strain>
        <strain evidence="4">Tol2</strain>
    </source>
</reference>
<evidence type="ECO:0000313" key="6">
    <source>
        <dbReference type="Proteomes" id="UP000007347"/>
    </source>
</evidence>
<dbReference type="EMBL" id="FO203503">
    <property type="protein sequence ID" value="CCK80208.1"/>
    <property type="molecule type" value="Genomic_DNA"/>
</dbReference>
<dbReference type="KEGG" id="dto:TOL2_C26170"/>
<dbReference type="KEGG" id="dto:TOL2_C30870"/>
<dbReference type="KEGG" id="dto:TOL2_C20170"/>
<feature type="region of interest" description="Disordered" evidence="1">
    <location>
        <begin position="36"/>
        <end position="55"/>
    </location>
</feature>
<evidence type="ECO:0000313" key="2">
    <source>
        <dbReference type="EMBL" id="CCK80178.1"/>
    </source>
</evidence>
<proteinExistence type="predicted"/>
<accession>K0NHK6</accession>
<sequence length="86" mass="9258">MKAHHSKVFSTFKKKETLAVRFTRLLCAGHGTRLKGEPASSFMEVKASPKPSQMEAKGIVLSQRGPGDGTPEGSGFAEAEWHKSTG</sequence>
<dbReference type="EMBL" id="FO203503">
    <property type="protein sequence ID" value="CCK81244.1"/>
    <property type="molecule type" value="Genomic_DNA"/>
</dbReference>
<dbReference type="Proteomes" id="UP000007347">
    <property type="component" value="Chromosome"/>
</dbReference>
<dbReference type="HOGENOM" id="CLU_2492825_0_0_7"/>
<gene>
    <name evidence="2" type="ordered locus">TOL2_C20170</name>
    <name evidence="3" type="ordered locus">TOL2_C20470</name>
    <name evidence="4" type="ordered locus">TOL2_C26170</name>
    <name evidence="5" type="ordered locus">TOL2_C30870</name>
</gene>
<dbReference type="AlphaFoldDB" id="K0NHK6"/>
<evidence type="ECO:0000313" key="3">
    <source>
        <dbReference type="EMBL" id="CCK80208.1"/>
    </source>
</evidence>
<name>K0NHK6_DESTT</name>
<evidence type="ECO:0000256" key="1">
    <source>
        <dbReference type="SAM" id="MobiDB-lite"/>
    </source>
</evidence>